<feature type="domain" description="Coenzyme Q-binding protein COQ10 START" evidence="2">
    <location>
        <begin position="20"/>
        <end position="144"/>
    </location>
</feature>
<dbReference type="InterPro" id="IPR005031">
    <property type="entry name" value="COQ10_START"/>
</dbReference>
<dbReference type="PANTHER" id="PTHR33824">
    <property type="entry name" value="POLYKETIDE CYCLASE/DEHYDRASE AND LIPID TRANSPORT SUPERFAMILY PROTEIN"/>
    <property type="match status" value="1"/>
</dbReference>
<evidence type="ECO:0000313" key="4">
    <source>
        <dbReference type="Proteomes" id="UP000007844"/>
    </source>
</evidence>
<protein>
    <submittedName>
        <fullName evidence="3">Cyclase/dehydrase</fullName>
    </submittedName>
</protein>
<evidence type="ECO:0000259" key="2">
    <source>
        <dbReference type="Pfam" id="PF03364"/>
    </source>
</evidence>
<dbReference type="Gene3D" id="3.30.530.20">
    <property type="match status" value="1"/>
</dbReference>
<sequence>MAGERRGEFKGINAQRTVTVNRPRADVYRFWRDFTNLTFMEHLESVSVKDDKQSHWVAKGPAGKMLEWDAAIVREVENERIEWESNQGSDMISGGLVLFKDAPGERGTEIQVVMVYDPPGGGVGAAFAKLFGENPSQKIREDLRRLKQLLETGEIPTISGQPQG</sequence>
<proteinExistence type="inferred from homology"/>
<dbReference type="CDD" id="cd07817">
    <property type="entry name" value="SRPBCC_8"/>
    <property type="match status" value="1"/>
</dbReference>
<accession>F3Z0M9</accession>
<dbReference type="InterPro" id="IPR023393">
    <property type="entry name" value="START-like_dom_sf"/>
</dbReference>
<organism evidence="3 4">
    <name type="scientific">Desulfocurvibacter africanus subsp. africanus str. Walvis Bay</name>
    <dbReference type="NCBI Taxonomy" id="690850"/>
    <lineage>
        <taxon>Bacteria</taxon>
        <taxon>Pseudomonadati</taxon>
        <taxon>Thermodesulfobacteriota</taxon>
        <taxon>Desulfovibrionia</taxon>
        <taxon>Desulfovibrionales</taxon>
        <taxon>Desulfovibrionaceae</taxon>
        <taxon>Desulfocurvibacter</taxon>
    </lineage>
</organism>
<dbReference type="HOGENOM" id="CLU_079860_2_1_7"/>
<dbReference type="AlphaFoldDB" id="F3Z0M9"/>
<dbReference type="EMBL" id="CP003221">
    <property type="protein sequence ID" value="EGJ49853.1"/>
    <property type="molecule type" value="Genomic_DNA"/>
</dbReference>
<dbReference type="SUPFAM" id="SSF55961">
    <property type="entry name" value="Bet v1-like"/>
    <property type="match status" value="1"/>
</dbReference>
<evidence type="ECO:0000256" key="1">
    <source>
        <dbReference type="ARBA" id="ARBA00008918"/>
    </source>
</evidence>
<dbReference type="PANTHER" id="PTHR33824:SF7">
    <property type="entry name" value="POLYKETIDE CYCLASE_DEHYDRASE AND LIPID TRANSPORT SUPERFAMILY PROTEIN"/>
    <property type="match status" value="1"/>
</dbReference>
<gene>
    <name evidence="3" type="ORF">Desaf_1516</name>
</gene>
<dbReference type="Pfam" id="PF03364">
    <property type="entry name" value="Polyketide_cyc"/>
    <property type="match status" value="1"/>
</dbReference>
<dbReference type="RefSeq" id="WP_014259637.1">
    <property type="nucleotide sequence ID" value="NC_016629.1"/>
</dbReference>
<dbReference type="STRING" id="690850.Desaf_1516"/>
<dbReference type="eggNOG" id="COG5637">
    <property type="taxonomic scope" value="Bacteria"/>
</dbReference>
<name>F3Z0M9_DESAF</name>
<reference evidence="3 4" key="1">
    <citation type="journal article" date="2011" name="J. Bacteriol.">
        <title>Genome sequence of the mercury-methylating and pleomorphic Desulfovibrio africanus Strain Walvis Bay.</title>
        <authorList>
            <person name="Brown S.D."/>
            <person name="Wall J.D."/>
            <person name="Kucken A.M."/>
            <person name="Gilmour C.C."/>
            <person name="Podar M."/>
            <person name="Brandt C.C."/>
            <person name="Teshima H."/>
            <person name="Detter J.C."/>
            <person name="Han C.S."/>
            <person name="Land M.L."/>
            <person name="Lucas S."/>
            <person name="Han J."/>
            <person name="Pennacchio L."/>
            <person name="Nolan M."/>
            <person name="Pitluck S."/>
            <person name="Woyke T."/>
            <person name="Goodwin L."/>
            <person name="Palumbo A.V."/>
            <person name="Elias D.A."/>
        </authorList>
    </citation>
    <scope>NUCLEOTIDE SEQUENCE [LARGE SCALE GENOMIC DNA]</scope>
    <source>
        <strain evidence="3 4">Walvis Bay</strain>
    </source>
</reference>
<comment type="similarity">
    <text evidence="1">Belongs to the ribosome association toxin RatA family.</text>
</comment>
<dbReference type="Proteomes" id="UP000007844">
    <property type="component" value="Chromosome"/>
</dbReference>
<keyword evidence="4" id="KW-1185">Reference proteome</keyword>
<dbReference type="KEGG" id="daf:Desaf_1516"/>
<evidence type="ECO:0000313" key="3">
    <source>
        <dbReference type="EMBL" id="EGJ49853.1"/>
    </source>
</evidence>
<dbReference type="InterPro" id="IPR047137">
    <property type="entry name" value="ORF3"/>
</dbReference>